<organism evidence="1 2">
    <name type="scientific">Hymenochirus boettgeri</name>
    <name type="common">Congo dwarf clawed frog</name>
    <dbReference type="NCBI Taxonomy" id="247094"/>
    <lineage>
        <taxon>Eukaryota</taxon>
        <taxon>Metazoa</taxon>
        <taxon>Chordata</taxon>
        <taxon>Craniata</taxon>
        <taxon>Vertebrata</taxon>
        <taxon>Euteleostomi</taxon>
        <taxon>Amphibia</taxon>
        <taxon>Batrachia</taxon>
        <taxon>Anura</taxon>
        <taxon>Pipoidea</taxon>
        <taxon>Pipidae</taxon>
        <taxon>Pipinae</taxon>
        <taxon>Hymenochirus</taxon>
    </lineage>
</organism>
<comment type="caution">
    <text evidence="1">The sequence shown here is derived from an EMBL/GenBank/DDBJ whole genome shotgun (WGS) entry which is preliminary data.</text>
</comment>
<evidence type="ECO:0000313" key="2">
    <source>
        <dbReference type="Proteomes" id="UP000812440"/>
    </source>
</evidence>
<dbReference type="Proteomes" id="UP000812440">
    <property type="component" value="Chromosome 3"/>
</dbReference>
<reference evidence="1" key="1">
    <citation type="thesis" date="2020" institute="ProQuest LLC" country="789 East Eisenhower Parkway, Ann Arbor, MI, USA">
        <title>Comparative Genomics and Chromosome Evolution.</title>
        <authorList>
            <person name="Mudd A.B."/>
        </authorList>
    </citation>
    <scope>NUCLEOTIDE SEQUENCE</scope>
    <source>
        <strain evidence="1">Female2</strain>
        <tissue evidence="1">Blood</tissue>
    </source>
</reference>
<sequence length="82" mass="9917">MYVYIQPQILYYTVSVCASYNSKQKQHRSPLLNHFYSREHYLEVEALLWHAPHSLHNEHTATLYYIIIFAKVFYPIQFTVHD</sequence>
<proteinExistence type="predicted"/>
<dbReference type="AlphaFoldDB" id="A0A8T2JEF6"/>
<accession>A0A8T2JEF6</accession>
<protein>
    <submittedName>
        <fullName evidence="1">Uncharacterized protein</fullName>
    </submittedName>
</protein>
<dbReference type="EMBL" id="JAACNH010000006">
    <property type="protein sequence ID" value="KAG8440836.1"/>
    <property type="molecule type" value="Genomic_DNA"/>
</dbReference>
<name>A0A8T2JEF6_9PIPI</name>
<gene>
    <name evidence="1" type="ORF">GDO86_006537</name>
</gene>
<evidence type="ECO:0000313" key="1">
    <source>
        <dbReference type="EMBL" id="KAG8440836.1"/>
    </source>
</evidence>
<keyword evidence="2" id="KW-1185">Reference proteome</keyword>